<evidence type="ECO:0000259" key="2">
    <source>
        <dbReference type="Pfam" id="PF01683"/>
    </source>
</evidence>
<reference evidence="3" key="1">
    <citation type="submission" date="2021-04" db="EMBL/GenBank/DDBJ databases">
        <authorList>
            <person name="Chebbi M.A.C M."/>
        </authorList>
    </citation>
    <scope>NUCLEOTIDE SEQUENCE</scope>
</reference>
<dbReference type="Proteomes" id="UP000786811">
    <property type="component" value="Unassembled WGS sequence"/>
</dbReference>
<name>A0A8J2MQR9_COTCN</name>
<dbReference type="Pfam" id="PF01683">
    <property type="entry name" value="EB"/>
    <property type="match status" value="2"/>
</dbReference>
<dbReference type="PANTHER" id="PTHR39069">
    <property type="entry name" value="ECDYSONE-INDUCIBLE GENE E1, ISOFORM A"/>
    <property type="match status" value="1"/>
</dbReference>
<evidence type="ECO:0000256" key="1">
    <source>
        <dbReference type="SAM" id="SignalP"/>
    </source>
</evidence>
<feature type="signal peptide" evidence="1">
    <location>
        <begin position="1"/>
        <end position="24"/>
    </location>
</feature>
<organism evidence="3 4">
    <name type="scientific">Cotesia congregata</name>
    <name type="common">Parasitoid wasp</name>
    <name type="synonym">Apanteles congregatus</name>
    <dbReference type="NCBI Taxonomy" id="51543"/>
    <lineage>
        <taxon>Eukaryota</taxon>
        <taxon>Metazoa</taxon>
        <taxon>Ecdysozoa</taxon>
        <taxon>Arthropoda</taxon>
        <taxon>Hexapoda</taxon>
        <taxon>Insecta</taxon>
        <taxon>Pterygota</taxon>
        <taxon>Neoptera</taxon>
        <taxon>Endopterygota</taxon>
        <taxon>Hymenoptera</taxon>
        <taxon>Apocrita</taxon>
        <taxon>Ichneumonoidea</taxon>
        <taxon>Braconidae</taxon>
        <taxon>Microgastrinae</taxon>
        <taxon>Cotesia</taxon>
    </lineage>
</organism>
<comment type="caution">
    <text evidence="3">The sequence shown here is derived from an EMBL/GenBank/DDBJ whole genome shotgun (WGS) entry which is preliminary data.</text>
</comment>
<evidence type="ECO:0000313" key="4">
    <source>
        <dbReference type="Proteomes" id="UP000786811"/>
    </source>
</evidence>
<feature type="domain" description="EB" evidence="2">
    <location>
        <begin position="107"/>
        <end position="154"/>
    </location>
</feature>
<dbReference type="PANTHER" id="PTHR39069:SF8">
    <property type="entry name" value="FI17111P1"/>
    <property type="match status" value="1"/>
</dbReference>
<protein>
    <recommendedName>
        <fullName evidence="2">EB domain-containing protein</fullName>
    </recommendedName>
</protein>
<keyword evidence="1" id="KW-0732">Signal</keyword>
<dbReference type="AlphaFoldDB" id="A0A8J2MQR9"/>
<keyword evidence="4" id="KW-1185">Reference proteome</keyword>
<dbReference type="OrthoDB" id="504708at2759"/>
<accession>A0A8J2MQR9</accession>
<sequence length="490" mass="55739">MSEKKTMLLKFLFITIIGVSLVHAYIRKTRESSSDYECRYYLELCDPDHFTPCCEENHECTKIESLSEHYCINQAGLDMKCYEDYDCYDNYSVCSKDSQKCTCDKNYITRDGSCQSIIGGNCDTDSDCLPFNSVCLNDFCECEHNFKPISDRECITIFLELPCQEDKDCYDINRAMCSENNTCTCRKNSISKNAYFNQTCEKKSDCYDTDRAMCSKDKRCICRPNHQTVNNATCISLIGGFCWRHSDCLPENTICIFDKCLCDLNFRADESNLQCVPKLRTFCELDEDCYKIRHAKCSKDKECVCRDDTIPLDDIKCAPLLGGFCWKNEKCAVNNSICANNTCRCQVGFSFQSKFECSEGVYDGKTLLGETCQISSECRPQNSFCVDKKCQCKSGLVPKFNDQCIPATLGSPCEIDKDCAEVTHAMCSKNEKRCICRPNNSELNSSRCAPILGGFCWKNEPCAITNSVCVDNECQCKKYYKALSQHQCII</sequence>
<proteinExistence type="predicted"/>
<feature type="domain" description="EB" evidence="2">
    <location>
        <begin position="366"/>
        <end position="404"/>
    </location>
</feature>
<dbReference type="EMBL" id="CAJNRD030001123">
    <property type="protein sequence ID" value="CAG5102216.1"/>
    <property type="molecule type" value="Genomic_DNA"/>
</dbReference>
<gene>
    <name evidence="3" type="ORF">HICCMSTLAB_LOCUS10904</name>
</gene>
<evidence type="ECO:0000313" key="3">
    <source>
        <dbReference type="EMBL" id="CAG5102216.1"/>
    </source>
</evidence>
<feature type="chain" id="PRO_5035288435" description="EB domain-containing protein" evidence="1">
    <location>
        <begin position="25"/>
        <end position="490"/>
    </location>
</feature>
<dbReference type="InterPro" id="IPR006149">
    <property type="entry name" value="EB_dom"/>
</dbReference>